<comment type="caution">
    <text evidence="2">The sequence shown here is derived from an EMBL/GenBank/DDBJ whole genome shotgun (WGS) entry which is preliminary data.</text>
</comment>
<evidence type="ECO:0000313" key="2">
    <source>
        <dbReference type="EMBL" id="KAI3927302.1"/>
    </source>
</evidence>
<evidence type="ECO:0000256" key="1">
    <source>
        <dbReference type="SAM" id="MobiDB-lite"/>
    </source>
</evidence>
<dbReference type="Pfam" id="PF03004">
    <property type="entry name" value="Transposase_24"/>
    <property type="match status" value="1"/>
</dbReference>
<sequence length="296" mass="34362">MGDSEPERPKVYRGDAKLEWLKDIKAGEKLEYQHIRGVPTGKNASKVSADAGKLAKDVHYFPFDVLSWPAIPKLSANIERAKTGIKTIFHWHEESDYWLYQTLNDTWRKNKHRKKEKYLKPGMTVEEWYGNCPPGIPLAQWENMVDYWQTPEFKESSARNTENREHLTEHHTFGSKSFMRHAYEIEVEINQPATRVDIYGRTYNKSDAGKEKFRKMEELRKKAEVNGVVESLQQLDGDSYSQTIGPDKRGRYRGVGNCIKPKKRSRGESSSTSNTDDVLKDLQEHIVVIDQDREEL</sequence>
<dbReference type="AlphaFoldDB" id="A0AAD4SYT7"/>
<dbReference type="InterPro" id="IPR004252">
    <property type="entry name" value="Probable_transposase_24"/>
</dbReference>
<name>A0AAD4SYT7_9MAGN</name>
<protein>
    <recommendedName>
        <fullName evidence="4">Transposase</fullName>
    </recommendedName>
</protein>
<reference evidence="2" key="1">
    <citation type="submission" date="2022-04" db="EMBL/GenBank/DDBJ databases">
        <title>A functionally conserved STORR gene fusion in Papaver species that diverged 16.8 million years ago.</title>
        <authorList>
            <person name="Catania T."/>
        </authorList>
    </citation>
    <scope>NUCLEOTIDE SEQUENCE</scope>
    <source>
        <strain evidence="2">S-188037</strain>
    </source>
</reference>
<feature type="region of interest" description="Disordered" evidence="1">
    <location>
        <begin position="238"/>
        <end position="281"/>
    </location>
</feature>
<accession>A0AAD4SYT7</accession>
<keyword evidence="3" id="KW-1185">Reference proteome</keyword>
<organism evidence="2 3">
    <name type="scientific">Papaver atlanticum</name>
    <dbReference type="NCBI Taxonomy" id="357466"/>
    <lineage>
        <taxon>Eukaryota</taxon>
        <taxon>Viridiplantae</taxon>
        <taxon>Streptophyta</taxon>
        <taxon>Embryophyta</taxon>
        <taxon>Tracheophyta</taxon>
        <taxon>Spermatophyta</taxon>
        <taxon>Magnoliopsida</taxon>
        <taxon>Ranunculales</taxon>
        <taxon>Papaveraceae</taxon>
        <taxon>Papaveroideae</taxon>
        <taxon>Papaver</taxon>
    </lineage>
</organism>
<gene>
    <name evidence="2" type="ORF">MKW98_008004</name>
</gene>
<evidence type="ECO:0000313" key="3">
    <source>
        <dbReference type="Proteomes" id="UP001202328"/>
    </source>
</evidence>
<evidence type="ECO:0008006" key="4">
    <source>
        <dbReference type="Google" id="ProtNLM"/>
    </source>
</evidence>
<dbReference type="PANTHER" id="PTHR33144">
    <property type="entry name" value="OS10G0409366 PROTEIN-RELATED"/>
    <property type="match status" value="1"/>
</dbReference>
<proteinExistence type="predicted"/>
<dbReference type="Proteomes" id="UP001202328">
    <property type="component" value="Unassembled WGS sequence"/>
</dbReference>
<dbReference type="EMBL" id="JAJJMB010007736">
    <property type="protein sequence ID" value="KAI3927302.1"/>
    <property type="molecule type" value="Genomic_DNA"/>
</dbReference>
<dbReference type="PANTHER" id="PTHR33144:SF25">
    <property type="entry name" value="DUF4216 DOMAIN-CONTAINING PROTEIN"/>
    <property type="match status" value="1"/>
</dbReference>